<gene>
    <name evidence="1" type="ORF">GCM10016455_29860</name>
</gene>
<sequence length="157" mass="17367">MPVVMENFSFQSPALAGVGIFSGDVIFAGTGDLEARVCERIDHAGAVADGADTNLIEDPIVDRFATLSPRRRFNRRPHFAGALWVQRVCPTVRFVHQITQAGKGVLMSRRSDVQRLARAELKAWRAEVQLDVALMRVAHPETIVLIPVQPRKGQSLK</sequence>
<reference evidence="2" key="1">
    <citation type="journal article" date="2019" name="Int. J. Syst. Evol. Microbiol.">
        <title>The Global Catalogue of Microorganisms (GCM) 10K type strain sequencing project: providing services to taxonomists for standard genome sequencing and annotation.</title>
        <authorList>
            <consortium name="The Broad Institute Genomics Platform"/>
            <consortium name="The Broad Institute Genome Sequencing Center for Infectious Disease"/>
            <person name="Wu L."/>
            <person name="Ma J."/>
        </authorList>
    </citation>
    <scope>NUCLEOTIDE SEQUENCE [LARGE SCALE GENOMIC DNA]</scope>
    <source>
        <strain evidence="2">KCTC 42443</strain>
    </source>
</reference>
<accession>A0ABQ3J7U7</accession>
<dbReference type="Proteomes" id="UP000609802">
    <property type="component" value="Unassembled WGS sequence"/>
</dbReference>
<keyword evidence="2" id="KW-1185">Reference proteome</keyword>
<proteinExistence type="predicted"/>
<organism evidence="1 2">
    <name type="scientific">Aliiroseovarius zhejiangensis</name>
    <dbReference type="NCBI Taxonomy" id="1632025"/>
    <lineage>
        <taxon>Bacteria</taxon>
        <taxon>Pseudomonadati</taxon>
        <taxon>Pseudomonadota</taxon>
        <taxon>Alphaproteobacteria</taxon>
        <taxon>Rhodobacterales</taxon>
        <taxon>Paracoccaceae</taxon>
        <taxon>Aliiroseovarius</taxon>
    </lineage>
</organism>
<dbReference type="EMBL" id="BNCH01000009">
    <property type="protein sequence ID" value="GHF06862.1"/>
    <property type="molecule type" value="Genomic_DNA"/>
</dbReference>
<name>A0ABQ3J7U7_9RHOB</name>
<evidence type="ECO:0000313" key="1">
    <source>
        <dbReference type="EMBL" id="GHF06862.1"/>
    </source>
</evidence>
<comment type="caution">
    <text evidence="1">The sequence shown here is derived from an EMBL/GenBank/DDBJ whole genome shotgun (WGS) entry which is preliminary data.</text>
</comment>
<evidence type="ECO:0000313" key="2">
    <source>
        <dbReference type="Proteomes" id="UP000609802"/>
    </source>
</evidence>
<protein>
    <submittedName>
        <fullName evidence="1">Uncharacterized protein</fullName>
    </submittedName>
</protein>